<gene>
    <name evidence="12" type="ORF">I0C86_34280</name>
</gene>
<evidence type="ECO:0000256" key="6">
    <source>
        <dbReference type="ARBA" id="ARBA00023316"/>
    </source>
</evidence>
<dbReference type="Proteomes" id="UP000638560">
    <property type="component" value="Unassembled WGS sequence"/>
</dbReference>
<dbReference type="PANTHER" id="PTHR21581:SF33">
    <property type="entry name" value="D-ALANYL-D-ALANINE CARBOXYPEPTIDASE DACB"/>
    <property type="match status" value="1"/>
</dbReference>
<protein>
    <submittedName>
        <fullName evidence="12">Serine hydrolase</fullName>
    </submittedName>
</protein>
<evidence type="ECO:0000256" key="7">
    <source>
        <dbReference type="RuleBase" id="RU004016"/>
    </source>
</evidence>
<dbReference type="InterPro" id="IPR018044">
    <property type="entry name" value="Peptidase_S11"/>
</dbReference>
<accession>A0ABS0H685</accession>
<feature type="region of interest" description="Disordered" evidence="8">
    <location>
        <begin position="34"/>
        <end position="83"/>
    </location>
</feature>
<keyword evidence="9" id="KW-0812">Transmembrane</keyword>
<proteinExistence type="inferred from homology"/>
<dbReference type="EMBL" id="JADPUN010000308">
    <property type="protein sequence ID" value="MBF9133968.1"/>
    <property type="molecule type" value="Genomic_DNA"/>
</dbReference>
<keyword evidence="13" id="KW-1185">Reference proteome</keyword>
<dbReference type="PRINTS" id="PR00725">
    <property type="entry name" value="DADACBPTASE1"/>
</dbReference>
<keyword evidence="3 12" id="KW-0378">Hydrolase</keyword>
<dbReference type="Gene3D" id="3.40.710.10">
    <property type="entry name" value="DD-peptidase/beta-lactamase superfamily"/>
    <property type="match status" value="1"/>
</dbReference>
<keyword evidence="5" id="KW-0573">Peptidoglycan synthesis</keyword>
<feature type="signal peptide" evidence="10">
    <location>
        <begin position="1"/>
        <end position="23"/>
    </location>
</feature>
<reference evidence="12 13" key="1">
    <citation type="submission" date="2020-11" db="EMBL/GenBank/DDBJ databases">
        <title>A novel isolate from a Black sea contaminated sediment with potential to produce alkanes: Plantactinospora alkalitolerans sp. nov.</title>
        <authorList>
            <person name="Carro L."/>
            <person name="Veyisoglu A."/>
            <person name="Guven K."/>
            <person name="Schumann P."/>
            <person name="Klenk H.-P."/>
            <person name="Sahin N."/>
        </authorList>
    </citation>
    <scope>NUCLEOTIDE SEQUENCE [LARGE SCALE GENOMIC DNA]</scope>
    <source>
        <strain evidence="12 13">S1510</strain>
    </source>
</reference>
<dbReference type="Pfam" id="PF00768">
    <property type="entry name" value="Peptidase_S11"/>
    <property type="match status" value="1"/>
</dbReference>
<keyword evidence="2 10" id="KW-0732">Signal</keyword>
<keyword evidence="4" id="KW-0133">Cell shape</keyword>
<evidence type="ECO:0000313" key="12">
    <source>
        <dbReference type="EMBL" id="MBF9133968.1"/>
    </source>
</evidence>
<evidence type="ECO:0000259" key="11">
    <source>
        <dbReference type="Pfam" id="PF00768"/>
    </source>
</evidence>
<evidence type="ECO:0000256" key="1">
    <source>
        <dbReference type="ARBA" id="ARBA00007164"/>
    </source>
</evidence>
<keyword evidence="6" id="KW-0961">Cell wall biogenesis/degradation</keyword>
<evidence type="ECO:0000256" key="5">
    <source>
        <dbReference type="ARBA" id="ARBA00022984"/>
    </source>
</evidence>
<evidence type="ECO:0000256" key="8">
    <source>
        <dbReference type="SAM" id="MobiDB-lite"/>
    </source>
</evidence>
<feature type="transmembrane region" description="Helical" evidence="9">
    <location>
        <begin position="394"/>
        <end position="416"/>
    </location>
</feature>
<feature type="compositionally biased region" description="Pro residues" evidence="8">
    <location>
        <begin position="56"/>
        <end position="77"/>
    </location>
</feature>
<dbReference type="InterPro" id="IPR012338">
    <property type="entry name" value="Beta-lactam/transpept-like"/>
</dbReference>
<comment type="similarity">
    <text evidence="1 7">Belongs to the peptidase S11 family.</text>
</comment>
<evidence type="ECO:0000256" key="9">
    <source>
        <dbReference type="SAM" id="Phobius"/>
    </source>
</evidence>
<feature type="domain" description="Peptidase S11 D-alanyl-D-alanine carboxypeptidase A N-terminal" evidence="11">
    <location>
        <begin position="100"/>
        <end position="332"/>
    </location>
</feature>
<evidence type="ECO:0000256" key="3">
    <source>
        <dbReference type="ARBA" id="ARBA00022801"/>
    </source>
</evidence>
<name>A0ABS0H685_9ACTN</name>
<keyword evidence="9" id="KW-1133">Transmembrane helix</keyword>
<evidence type="ECO:0000256" key="4">
    <source>
        <dbReference type="ARBA" id="ARBA00022960"/>
    </source>
</evidence>
<dbReference type="GO" id="GO:0016787">
    <property type="term" value="F:hydrolase activity"/>
    <property type="evidence" value="ECO:0007669"/>
    <property type="project" value="UniProtKB-KW"/>
</dbReference>
<organism evidence="12 13">
    <name type="scientific">Plantactinospora alkalitolerans</name>
    <dbReference type="NCBI Taxonomy" id="2789879"/>
    <lineage>
        <taxon>Bacteria</taxon>
        <taxon>Bacillati</taxon>
        <taxon>Actinomycetota</taxon>
        <taxon>Actinomycetes</taxon>
        <taxon>Micromonosporales</taxon>
        <taxon>Micromonosporaceae</taxon>
        <taxon>Plantactinospora</taxon>
    </lineage>
</organism>
<feature type="chain" id="PRO_5047368575" evidence="10">
    <location>
        <begin position="24"/>
        <end position="423"/>
    </location>
</feature>
<keyword evidence="9" id="KW-0472">Membrane</keyword>
<dbReference type="InterPro" id="IPR001967">
    <property type="entry name" value="Peptidase_S11_N"/>
</dbReference>
<dbReference type="PANTHER" id="PTHR21581">
    <property type="entry name" value="D-ALANYL-D-ALANINE CARBOXYPEPTIDASE"/>
    <property type="match status" value="1"/>
</dbReference>
<evidence type="ECO:0000313" key="13">
    <source>
        <dbReference type="Proteomes" id="UP000638560"/>
    </source>
</evidence>
<comment type="caution">
    <text evidence="12">The sequence shown here is derived from an EMBL/GenBank/DDBJ whole genome shotgun (WGS) entry which is preliminary data.</text>
</comment>
<dbReference type="SUPFAM" id="SSF56601">
    <property type="entry name" value="beta-lactamase/transpeptidase-like"/>
    <property type="match status" value="1"/>
</dbReference>
<evidence type="ECO:0000256" key="2">
    <source>
        <dbReference type="ARBA" id="ARBA00022729"/>
    </source>
</evidence>
<sequence>MTRGLLILRVASAVLVLPSVTMAGAPRAAATRQLAAPEQNPAARQPTTVRVAAPEKPCPVPSPPVARPTRPAPPPLDPAHRTVGGPELAAAGLVAPAGAPTPPGVTATSWLVADLTTGAVLGGCGPHEYGVPASVQKLLLAATVMPQLDPTRLIEVTESDLDFEPGSSAVGLVRGGRYPVETLWLGLILNSGNDAANVLARLGGGTGGMAGGVAAMNAEARKLGAYQTHAATPSGLDGPGQYTSAYDLALIARACFAREDFRRYAATRMAQVPAQEAGKTKGYPIWNDNQLLHQYPGALGGKTGYTDLARHSFVGAAERNGRTLLVTLLGAESQPLRGWQQGAALLDWGFGLPADARVGQLVPRGQVDSRGRIPSQAAVASGARSENDRRWRPGWLLMAGAPVVLLGILLTILFLLRRRRASG</sequence>
<evidence type="ECO:0000256" key="10">
    <source>
        <dbReference type="SAM" id="SignalP"/>
    </source>
</evidence>